<comment type="catalytic activity">
    <reaction evidence="1">
        <text>Hydrolysis of alkylated DNA, releasing 3-methyladenine, 3-methylguanine, 7-methylguanine and 7-methyladenine.</text>
        <dbReference type="EC" id="3.2.2.21"/>
    </reaction>
</comment>
<dbReference type="InterPro" id="IPR000035">
    <property type="entry name" value="Alkylbase_DNA_glycsylse_CS"/>
</dbReference>
<dbReference type="InterPro" id="IPR003265">
    <property type="entry name" value="HhH-GPD_domain"/>
</dbReference>
<dbReference type="GO" id="GO:0008725">
    <property type="term" value="F:DNA-3-methyladenine glycosylase activity"/>
    <property type="evidence" value="ECO:0007669"/>
    <property type="project" value="TreeGrafter"/>
</dbReference>
<dbReference type="RefSeq" id="WP_110265215.1">
    <property type="nucleotide sequence ID" value="NZ_CAWNXA010000005.1"/>
</dbReference>
<feature type="domain" description="HhH-GPD" evidence="6">
    <location>
        <begin position="50"/>
        <end position="205"/>
    </location>
</feature>
<dbReference type="Gene3D" id="1.10.1670.40">
    <property type="match status" value="1"/>
</dbReference>
<evidence type="ECO:0000256" key="4">
    <source>
        <dbReference type="ARBA" id="ARBA00022763"/>
    </source>
</evidence>
<evidence type="ECO:0000313" key="7">
    <source>
        <dbReference type="EMBL" id="PXV67739.1"/>
    </source>
</evidence>
<evidence type="ECO:0000256" key="2">
    <source>
        <dbReference type="ARBA" id="ARBA00010817"/>
    </source>
</evidence>
<dbReference type="InterPro" id="IPR011257">
    <property type="entry name" value="DNA_glycosylase"/>
</dbReference>
<dbReference type="EC" id="3.2.2.21" evidence="3"/>
<evidence type="ECO:0000313" key="8">
    <source>
        <dbReference type="Proteomes" id="UP000248330"/>
    </source>
</evidence>
<evidence type="ECO:0000256" key="3">
    <source>
        <dbReference type="ARBA" id="ARBA00012000"/>
    </source>
</evidence>
<dbReference type="EMBL" id="QICN01000005">
    <property type="protein sequence ID" value="PXV67739.1"/>
    <property type="molecule type" value="Genomic_DNA"/>
</dbReference>
<dbReference type="Pfam" id="PF00730">
    <property type="entry name" value="HhH-GPD"/>
    <property type="match status" value="1"/>
</dbReference>
<name>A0A318E7K5_9GAMM</name>
<dbReference type="CDD" id="cd00056">
    <property type="entry name" value="ENDO3c"/>
    <property type="match status" value="1"/>
</dbReference>
<dbReference type="SUPFAM" id="SSF48150">
    <property type="entry name" value="DNA-glycosylase"/>
    <property type="match status" value="1"/>
</dbReference>
<keyword evidence="8" id="KW-1185">Reference proteome</keyword>
<dbReference type="GO" id="GO:0032131">
    <property type="term" value="F:alkylated DNA binding"/>
    <property type="evidence" value="ECO:0007669"/>
    <property type="project" value="TreeGrafter"/>
</dbReference>
<dbReference type="GO" id="GO:0006307">
    <property type="term" value="P:DNA alkylation repair"/>
    <property type="evidence" value="ECO:0007669"/>
    <property type="project" value="TreeGrafter"/>
</dbReference>
<sequence>MPTIHERLRTAEQHLADCDPVMRTLIDRFGPCGLAARRREPFQVLCASIISQQISSRAADTIQARVVAAFGERGRISAARLASAEMDALRACGLSQSKAKWLQFLGAQTASGALDFATLKRMDDEAAIEVLDALPGIGRWTAEMFLIFALHRLDLFAMDDVGLRRGINQLYGKGRVLSDRRTLSITRPWAPYRSVASWYLWRHADPVTQTWN</sequence>
<comment type="similarity">
    <text evidence="2">Belongs to the alkylbase DNA glycosidase AlkA family.</text>
</comment>
<dbReference type="GO" id="GO:0006285">
    <property type="term" value="P:base-excision repair, AP site formation"/>
    <property type="evidence" value="ECO:0007669"/>
    <property type="project" value="TreeGrafter"/>
</dbReference>
<organism evidence="7 8">
    <name type="scientific">Sinimarinibacterium flocculans</name>
    <dbReference type="NCBI Taxonomy" id="985250"/>
    <lineage>
        <taxon>Bacteria</taxon>
        <taxon>Pseudomonadati</taxon>
        <taxon>Pseudomonadota</taxon>
        <taxon>Gammaproteobacteria</taxon>
        <taxon>Nevskiales</taxon>
        <taxon>Nevskiaceae</taxon>
        <taxon>Sinimarinibacterium</taxon>
    </lineage>
</organism>
<keyword evidence="4" id="KW-0227">DNA damage</keyword>
<accession>A0A318E7K5</accession>
<dbReference type="PANTHER" id="PTHR43003">
    <property type="entry name" value="DNA-3-METHYLADENINE GLYCOSYLASE"/>
    <property type="match status" value="1"/>
</dbReference>
<comment type="caution">
    <text evidence="7">The sequence shown here is derived from an EMBL/GenBank/DDBJ whole genome shotgun (WGS) entry which is preliminary data.</text>
</comment>
<gene>
    <name evidence="7" type="ORF">C8D93_10595</name>
</gene>
<dbReference type="GO" id="GO:0032993">
    <property type="term" value="C:protein-DNA complex"/>
    <property type="evidence" value="ECO:0007669"/>
    <property type="project" value="TreeGrafter"/>
</dbReference>
<evidence type="ECO:0000256" key="5">
    <source>
        <dbReference type="ARBA" id="ARBA00023204"/>
    </source>
</evidence>
<keyword evidence="5" id="KW-0234">DNA repair</keyword>
<dbReference type="OrthoDB" id="9811249at2"/>
<dbReference type="InterPro" id="IPR051912">
    <property type="entry name" value="Alkylbase_DNA_Glycosylase/TA"/>
</dbReference>
<dbReference type="Gene3D" id="1.10.340.30">
    <property type="entry name" value="Hypothetical protein, domain 2"/>
    <property type="match status" value="1"/>
</dbReference>
<evidence type="ECO:0000259" key="6">
    <source>
        <dbReference type="SMART" id="SM00478"/>
    </source>
</evidence>
<dbReference type="Proteomes" id="UP000248330">
    <property type="component" value="Unassembled WGS sequence"/>
</dbReference>
<evidence type="ECO:0000256" key="1">
    <source>
        <dbReference type="ARBA" id="ARBA00000086"/>
    </source>
</evidence>
<proteinExistence type="inferred from homology"/>
<dbReference type="GO" id="GO:0043916">
    <property type="term" value="F:DNA-7-methylguanine glycosylase activity"/>
    <property type="evidence" value="ECO:0007669"/>
    <property type="project" value="TreeGrafter"/>
</dbReference>
<dbReference type="SMART" id="SM00478">
    <property type="entry name" value="ENDO3c"/>
    <property type="match status" value="1"/>
</dbReference>
<protein>
    <recommendedName>
        <fullName evidence="3">DNA-3-methyladenine glycosylase II</fullName>
        <ecNumber evidence="3">3.2.2.21</ecNumber>
    </recommendedName>
</protein>
<dbReference type="FunFam" id="1.10.340.30:FF:000004">
    <property type="entry name" value="DNA-3-methyladenine glycosylase II"/>
    <property type="match status" value="1"/>
</dbReference>
<dbReference type="PANTHER" id="PTHR43003:SF5">
    <property type="entry name" value="DNA-3-METHYLADENINE GLYCOSYLASE"/>
    <property type="match status" value="1"/>
</dbReference>
<reference evidence="7 8" key="1">
    <citation type="submission" date="2018-04" db="EMBL/GenBank/DDBJ databases">
        <title>Genomic Encyclopedia of Type Strains, Phase IV (KMG-IV): sequencing the most valuable type-strain genomes for metagenomic binning, comparative biology and taxonomic classification.</title>
        <authorList>
            <person name="Goeker M."/>
        </authorList>
    </citation>
    <scope>NUCLEOTIDE SEQUENCE [LARGE SCALE GENOMIC DNA]</scope>
    <source>
        <strain evidence="7 8">DSM 104150</strain>
    </source>
</reference>
<dbReference type="AlphaFoldDB" id="A0A318E7K5"/>
<dbReference type="PROSITE" id="PS00516">
    <property type="entry name" value="ALKYLBASE_DNA_GLYCOS"/>
    <property type="match status" value="1"/>
</dbReference>